<feature type="domain" description="GTPase-associated protein 1 N-terminal" evidence="1">
    <location>
        <begin position="13"/>
        <end position="107"/>
    </location>
</feature>
<accession>A0ABR7QBU1</accession>
<dbReference type="EMBL" id="JACGWS010000009">
    <property type="protein sequence ID" value="MBC8755992.1"/>
    <property type="molecule type" value="Genomic_DNA"/>
</dbReference>
<dbReference type="RefSeq" id="WP_187563034.1">
    <property type="nucleotide sequence ID" value="NZ_JACGWS010000009.1"/>
</dbReference>
<dbReference type="Proteomes" id="UP000619238">
    <property type="component" value="Unassembled WGS sequence"/>
</dbReference>
<comment type="caution">
    <text evidence="2">The sequence shown here is derived from an EMBL/GenBank/DDBJ whole genome shotgun (WGS) entry which is preliminary data.</text>
</comment>
<name>A0ABR7QBU1_9FLAO</name>
<organism evidence="2 3">
    <name type="scientific">Kordia aestuariivivens</name>
    <dbReference type="NCBI Taxonomy" id="2759037"/>
    <lineage>
        <taxon>Bacteria</taxon>
        <taxon>Pseudomonadati</taxon>
        <taxon>Bacteroidota</taxon>
        <taxon>Flavobacteriia</taxon>
        <taxon>Flavobacteriales</taxon>
        <taxon>Flavobacteriaceae</taxon>
        <taxon>Kordia</taxon>
    </lineage>
</organism>
<gene>
    <name evidence="2" type="ORF">H2O64_15040</name>
</gene>
<dbReference type="InterPro" id="IPR045402">
    <property type="entry name" value="GAP1-N2"/>
</dbReference>
<protein>
    <recommendedName>
        <fullName evidence="1">GTPase-associated protein 1 N-terminal domain-containing protein</fullName>
    </recommendedName>
</protein>
<evidence type="ECO:0000313" key="2">
    <source>
        <dbReference type="EMBL" id="MBC8755992.1"/>
    </source>
</evidence>
<reference evidence="2 3" key="1">
    <citation type="submission" date="2020-07" db="EMBL/GenBank/DDBJ databases">
        <title>Description of Kordia aestuariivivens sp. nov., isolated from a tidal flat.</title>
        <authorList>
            <person name="Park S."/>
            <person name="Yoon J.-H."/>
        </authorList>
    </citation>
    <scope>NUCLEOTIDE SEQUENCE [LARGE SCALE GENOMIC DNA]</scope>
    <source>
        <strain evidence="2 3">YSTF-M3</strain>
    </source>
</reference>
<keyword evidence="3" id="KW-1185">Reference proteome</keyword>
<proteinExistence type="predicted"/>
<sequence>MNYFETYHTASKHKNGFFVFDASPELSRDEIDEIEKLGTYHTISNIDNSSIEHTQNNYPENISYYKLKTKPCRKIFICSNYTGRTNHTPDRFGNFFSHGIIFEASELHFSFRNFFNHFNFKKEFSLEEDINYSPKLSVGNYFHNSDVIVAKEDFNHFCDFLNTDLNRKRHFSAIIDEIFTFKILEKGKNISIIADKEQLQDWILSINFFLPKDLSDQITFATYVNTPKNYPFKLTGILPESNTSILEELYFHIFDTRVNKEYSLCFNYTELISKIIQESNYDEWKSLNEELRNVKFSLVNSHLKKYKFIQNAHLEPDLENYKELKDSFTEIDTTKYYQNLYNKQLDIYLKSSNFDLEKQLNTARNYKEALSIFFSHFTFFYEEKIKVSNDVIPLIDFFIKTLPKHDKIKALKEILLSDQIKIEDQVWLHKTFKVVDIGLENFIENNDENILLIPELVEKYDLKNPKIENENIKRFMTFKTLIKAAQENDLLSQIKKVEKELDSLKDKEKIRLFMVAFNHDTSFLKSNFKNFKEQRKLISQYLHKEEGMFWSAFFEKNEEFNAKGDYNYHSLSYLKKIFISEFFLLQLKDYDLIKNLDISDEYFFRWIRERINEFTNNKIILTNYIDYYQQKKKEKRSFFGNLNPFK</sequence>
<evidence type="ECO:0000313" key="3">
    <source>
        <dbReference type="Proteomes" id="UP000619238"/>
    </source>
</evidence>
<evidence type="ECO:0000259" key="1">
    <source>
        <dbReference type="Pfam" id="PF20013"/>
    </source>
</evidence>
<dbReference type="Pfam" id="PF20013">
    <property type="entry name" value="GAP1-N2"/>
    <property type="match status" value="1"/>
</dbReference>